<name>A0A2J6RBT6_HYAVF</name>
<dbReference type="Proteomes" id="UP000235786">
    <property type="component" value="Unassembled WGS sequence"/>
</dbReference>
<evidence type="ECO:0000259" key="2">
    <source>
        <dbReference type="Pfam" id="PF23395"/>
    </source>
</evidence>
<dbReference type="InterPro" id="IPR057559">
    <property type="entry name" value="SAM_6"/>
</dbReference>
<dbReference type="OrthoDB" id="10257314at2759"/>
<gene>
    <name evidence="3" type="ORF">L207DRAFT_465556</name>
</gene>
<protein>
    <submittedName>
        <fullName evidence="3">Uncharacterized protein</fullName>
    </submittedName>
</protein>
<dbReference type="Pfam" id="PF23395">
    <property type="entry name" value="SAM_6"/>
    <property type="match status" value="1"/>
</dbReference>
<organism evidence="3 4">
    <name type="scientific">Hyaloscypha variabilis (strain UAMH 11265 / GT02V1 / F)</name>
    <name type="common">Meliniomyces variabilis</name>
    <dbReference type="NCBI Taxonomy" id="1149755"/>
    <lineage>
        <taxon>Eukaryota</taxon>
        <taxon>Fungi</taxon>
        <taxon>Dikarya</taxon>
        <taxon>Ascomycota</taxon>
        <taxon>Pezizomycotina</taxon>
        <taxon>Leotiomycetes</taxon>
        <taxon>Helotiales</taxon>
        <taxon>Hyaloscyphaceae</taxon>
        <taxon>Hyaloscypha</taxon>
        <taxon>Hyaloscypha variabilis</taxon>
    </lineage>
</organism>
<evidence type="ECO:0000259" key="1">
    <source>
        <dbReference type="Pfam" id="PF23394"/>
    </source>
</evidence>
<accession>A0A2J6RBT6</accession>
<dbReference type="Pfam" id="PF23394">
    <property type="entry name" value="DUF7102"/>
    <property type="match status" value="1"/>
</dbReference>
<evidence type="ECO:0000313" key="4">
    <source>
        <dbReference type="Proteomes" id="UP000235786"/>
    </source>
</evidence>
<feature type="domain" description="DUF7102" evidence="1">
    <location>
        <begin position="693"/>
        <end position="859"/>
    </location>
</feature>
<feature type="domain" description="SAM-like" evidence="2">
    <location>
        <begin position="866"/>
        <end position="943"/>
    </location>
</feature>
<proteinExistence type="predicted"/>
<evidence type="ECO:0000313" key="3">
    <source>
        <dbReference type="EMBL" id="PMD35973.1"/>
    </source>
</evidence>
<sequence>MMDFAEDVLPVFPNSIPSPGPLEGGIVEEIPPLVYARSNGLARDHLADELVFSELVKLQTAVQRDLTDDSDLQQFDFGNELKVEERVTISKYGAKLLASIAQAETCEGIDALVLPMLKTRGIHKRVKLELPILKTDHETDCKNFARRDDFEIKLCNIKLPLEMVIEENNEGLVWPSSFSCLGAEVLEDLKQEKIGVSKDDMIHLRNALKYDWTEEDDRNLWKSEQKYKHNTALEPVTPPLSPLSIPIEPYEPSMSDPAFQLPILSDASSPTKYVLAALETQIFEQDVPTPLRRTFTTKLPDEASSDTYVADGTVPLGEIYSPLASLDNAETPPSIQVQRIKREDLKVEEPLTPVMPLTVPKPVHFSDIVEEMELYPISGLNSPSYENKFIEEAFGEALKTANRRTEQEKLIEADSTARVEVPDMDFSKPDPPWKALAQQRGSDTLLGLQKLTIQELVGRQQPWSSSELVATKLNWIPFPADLAKAALEEDTRADDPSWEAFLPDPSEDEVIDSSNLTWKPPGLKIVKDDDDDDDEIEPGKFLKDSVQDLSSLIKKRKMELDQGTKQETEGFKNSTLGMGQVRRSSSNPKVSIQNGMPIDDTQEQGFGLLGGAFSAVNSIDNYLELRGTKKPKLMDSSYFKPDSRVIQTLPKPQIAQLGREGQTTIQLPIRKSPVEKFVGLPAPTFQASATKTCIIVSSTLLKHRGLIRQLENLLPGLALVERDFSAHNTTTWMPGSVTRSPVKSTLDSEADIIVSPSMGIVITTLQKIKQKPLPGQKKKAAIRERLEQVSIRYEKLAVYVSEGRADETTNGLDGNDCNAYSCFAGFALGLNSSITVQFVGGGEDTLSKWLASTIAQNRVTGESTLLEEETHWELFLRRAGMNAFAAQAVMAELKEPDGVNPLSPSKAGLFGLPAFVDMAVEQRITRFGPLCGRALIERVSAVIDADWRT</sequence>
<dbReference type="InterPro" id="IPR055528">
    <property type="entry name" value="DUF7102"/>
</dbReference>
<reference evidence="3 4" key="1">
    <citation type="submission" date="2016-04" db="EMBL/GenBank/DDBJ databases">
        <title>A degradative enzymes factory behind the ericoid mycorrhizal symbiosis.</title>
        <authorList>
            <consortium name="DOE Joint Genome Institute"/>
            <person name="Martino E."/>
            <person name="Morin E."/>
            <person name="Grelet G."/>
            <person name="Kuo A."/>
            <person name="Kohler A."/>
            <person name="Daghino S."/>
            <person name="Barry K."/>
            <person name="Choi C."/>
            <person name="Cichocki N."/>
            <person name="Clum A."/>
            <person name="Copeland A."/>
            <person name="Hainaut M."/>
            <person name="Haridas S."/>
            <person name="Labutti K."/>
            <person name="Lindquist E."/>
            <person name="Lipzen A."/>
            <person name="Khouja H.-R."/>
            <person name="Murat C."/>
            <person name="Ohm R."/>
            <person name="Olson A."/>
            <person name="Spatafora J."/>
            <person name="Veneault-Fourrey C."/>
            <person name="Henrissat B."/>
            <person name="Grigoriev I."/>
            <person name="Martin F."/>
            <person name="Perotto S."/>
        </authorList>
    </citation>
    <scope>NUCLEOTIDE SEQUENCE [LARGE SCALE GENOMIC DNA]</scope>
    <source>
        <strain evidence="3 4">F</strain>
    </source>
</reference>
<dbReference type="AlphaFoldDB" id="A0A2J6RBT6"/>
<dbReference type="EMBL" id="KZ613951">
    <property type="protein sequence ID" value="PMD35973.1"/>
    <property type="molecule type" value="Genomic_DNA"/>
</dbReference>
<keyword evidence="4" id="KW-1185">Reference proteome</keyword>